<keyword evidence="1" id="KW-0413">Isomerase</keyword>
<name>A0ACC6V157_9CREN</name>
<evidence type="ECO:0000313" key="1">
    <source>
        <dbReference type="EMBL" id="MFB6490797.1"/>
    </source>
</evidence>
<protein>
    <submittedName>
        <fullName evidence="1">Phosphoribosylanthranilate isomerase</fullName>
    </submittedName>
</protein>
<proteinExistence type="predicted"/>
<accession>A0ACC6V157</accession>
<comment type="caution">
    <text evidence="1">The sequence shown here is derived from an EMBL/GenBank/DDBJ whole genome shotgun (WGS) entry which is preliminary data.</text>
</comment>
<sequence>MTLLKICGLTRAEDVELVDSVAEYAGFIVDPTTSSPRRIRPDDAASLASLLSRAKPVAVFDALSPGDAVELARRIDLPVAQIPSRVGEDVVELARGYGIRIAPVAVYGRDDVLREAARLISMDVEYVLVDAVKGSEVRYKYGLKLPWELVERLASMEKIALAGGIAPESAERLAALRPYMVDVASGVESSPGVKDRGKVLALARALGKV</sequence>
<dbReference type="EMBL" id="JZWT02000014">
    <property type="protein sequence ID" value="MFB6490797.1"/>
    <property type="molecule type" value="Genomic_DNA"/>
</dbReference>
<dbReference type="Proteomes" id="UP000033636">
    <property type="component" value="Unassembled WGS sequence"/>
</dbReference>
<evidence type="ECO:0000313" key="2">
    <source>
        <dbReference type="Proteomes" id="UP000033636"/>
    </source>
</evidence>
<organism evidence="1 2">
    <name type="scientific">Thermoproteus sp. AZ2</name>
    <dbReference type="NCBI Taxonomy" id="1609232"/>
    <lineage>
        <taxon>Archaea</taxon>
        <taxon>Thermoproteota</taxon>
        <taxon>Thermoprotei</taxon>
        <taxon>Thermoproteales</taxon>
        <taxon>Thermoproteaceae</taxon>
        <taxon>Thermoproteus</taxon>
    </lineage>
</organism>
<gene>
    <name evidence="1" type="ORF">TU35_006080</name>
</gene>
<reference evidence="1" key="1">
    <citation type="submission" date="2024-07" db="EMBL/GenBank/DDBJ databases">
        <title>Metagenome and Metagenome-Assembled Genomes of Archaea from a hot spring from the geothermal field of Los Azufres, Mexico.</title>
        <authorList>
            <person name="Marin-Paredes R."/>
            <person name="Martinez-Romero E."/>
            <person name="Servin-Garciduenas L.E."/>
        </authorList>
    </citation>
    <scope>NUCLEOTIDE SEQUENCE</scope>
</reference>